<name>A0A368VMP9_9BACL</name>
<dbReference type="PRINTS" id="PR00032">
    <property type="entry name" value="HTHARAC"/>
</dbReference>
<comment type="caution">
    <text evidence="5">The sequence shown here is derived from an EMBL/GenBank/DDBJ whole genome shotgun (WGS) entry which is preliminary data.</text>
</comment>
<dbReference type="GO" id="GO:0043565">
    <property type="term" value="F:sequence-specific DNA binding"/>
    <property type="evidence" value="ECO:0007669"/>
    <property type="project" value="InterPro"/>
</dbReference>
<keyword evidence="2" id="KW-0238">DNA-binding</keyword>
<keyword evidence="6" id="KW-1185">Reference proteome</keyword>
<dbReference type="InterPro" id="IPR041522">
    <property type="entry name" value="CdaR_GGDEF"/>
</dbReference>
<sequence length="391" mass="45826">MLKEGQLFKEDIILTWMRDRFLRDLVSDTGHAKPDLSLREKLSSLHLNPYYTFPAMALLEPTAHFEDEHEKIVFVEKMRDYLQERISDGNVVFMDEEGRIGVLFSWVSKDVLETIQEMLNAQFGQPMTIGVGKPCSHLYDVFHSYRQASRALEYKFYRGAGEIIYFSELPRYETMQLYPSDKEKELFDSFKAAESDEEVEESVNVFYDWVLRNGPIEIQSVYELTLRLLVGMEKRVLAEAEMVSSYKRFEIMSIVKMETMIDIKQYVHSFLTGLKEVLSHNQKESHRSIIKKTIHHMEQECQYASLQSVAQKVYMTPTYLSLLFKTNTGKTFIEHLTDIRIDKAKDMLKSTHFKNYEVAEKVGYQDPRYFSQIFKKKVGLSPSEYRESVGK</sequence>
<accession>A0A368VMP9</accession>
<keyword evidence="3" id="KW-0804">Transcription</keyword>
<evidence type="ECO:0000256" key="1">
    <source>
        <dbReference type="ARBA" id="ARBA00023015"/>
    </source>
</evidence>
<protein>
    <submittedName>
        <fullName evidence="5">Helix-turn-helix protein</fullName>
    </submittedName>
</protein>
<dbReference type="Gene3D" id="1.10.10.60">
    <property type="entry name" value="Homeodomain-like"/>
    <property type="match status" value="2"/>
</dbReference>
<evidence type="ECO:0000313" key="5">
    <source>
        <dbReference type="EMBL" id="RCW42285.1"/>
    </source>
</evidence>
<feature type="domain" description="HTH araC/xylS-type" evidence="4">
    <location>
        <begin position="287"/>
        <end position="388"/>
    </location>
</feature>
<reference evidence="5 6" key="1">
    <citation type="submission" date="2018-07" db="EMBL/GenBank/DDBJ databases">
        <title>Genomic Encyclopedia of Type Strains, Phase III (KMG-III): the genomes of soil and plant-associated and newly described type strains.</title>
        <authorList>
            <person name="Whitman W."/>
        </authorList>
    </citation>
    <scope>NUCLEOTIDE SEQUENCE [LARGE SCALE GENOMIC DNA]</scope>
    <source>
        <strain evidence="5 6">CECT 7506</strain>
    </source>
</reference>
<dbReference type="AlphaFoldDB" id="A0A368VMP9"/>
<gene>
    <name evidence="5" type="ORF">DFP97_1178</name>
</gene>
<keyword evidence="1" id="KW-0805">Transcription regulation</keyword>
<dbReference type="InterPro" id="IPR020449">
    <property type="entry name" value="Tscrpt_reg_AraC-type_HTH"/>
</dbReference>
<dbReference type="PANTHER" id="PTHR43280:SF2">
    <property type="entry name" value="HTH-TYPE TRANSCRIPTIONAL REGULATOR EXSA"/>
    <property type="match status" value="1"/>
</dbReference>
<organism evidence="5 6">
    <name type="scientific">Paenibacillus prosopidis</name>
    <dbReference type="NCBI Taxonomy" id="630520"/>
    <lineage>
        <taxon>Bacteria</taxon>
        <taxon>Bacillati</taxon>
        <taxon>Bacillota</taxon>
        <taxon>Bacilli</taxon>
        <taxon>Bacillales</taxon>
        <taxon>Paenibacillaceae</taxon>
        <taxon>Paenibacillus</taxon>
    </lineage>
</organism>
<dbReference type="InterPro" id="IPR009057">
    <property type="entry name" value="Homeodomain-like_sf"/>
</dbReference>
<evidence type="ECO:0000313" key="6">
    <source>
        <dbReference type="Proteomes" id="UP000252415"/>
    </source>
</evidence>
<dbReference type="PANTHER" id="PTHR43280">
    <property type="entry name" value="ARAC-FAMILY TRANSCRIPTIONAL REGULATOR"/>
    <property type="match status" value="1"/>
</dbReference>
<dbReference type="Proteomes" id="UP000252415">
    <property type="component" value="Unassembled WGS sequence"/>
</dbReference>
<evidence type="ECO:0000259" key="4">
    <source>
        <dbReference type="PROSITE" id="PS01124"/>
    </source>
</evidence>
<dbReference type="InterPro" id="IPR018060">
    <property type="entry name" value="HTH_AraC"/>
</dbReference>
<dbReference type="SUPFAM" id="SSF46689">
    <property type="entry name" value="Homeodomain-like"/>
    <property type="match status" value="1"/>
</dbReference>
<dbReference type="Pfam" id="PF17853">
    <property type="entry name" value="GGDEF_2"/>
    <property type="match status" value="1"/>
</dbReference>
<dbReference type="Pfam" id="PF12833">
    <property type="entry name" value="HTH_18"/>
    <property type="match status" value="1"/>
</dbReference>
<dbReference type="RefSeq" id="WP_181873643.1">
    <property type="nucleotide sequence ID" value="NZ_QPJD01000017.1"/>
</dbReference>
<dbReference type="PROSITE" id="PS01124">
    <property type="entry name" value="HTH_ARAC_FAMILY_2"/>
    <property type="match status" value="1"/>
</dbReference>
<evidence type="ECO:0000256" key="3">
    <source>
        <dbReference type="ARBA" id="ARBA00023163"/>
    </source>
</evidence>
<dbReference type="GO" id="GO:0003700">
    <property type="term" value="F:DNA-binding transcription factor activity"/>
    <property type="evidence" value="ECO:0007669"/>
    <property type="project" value="InterPro"/>
</dbReference>
<proteinExistence type="predicted"/>
<evidence type="ECO:0000256" key="2">
    <source>
        <dbReference type="ARBA" id="ARBA00023125"/>
    </source>
</evidence>
<dbReference type="EMBL" id="QPJD01000017">
    <property type="protein sequence ID" value="RCW42285.1"/>
    <property type="molecule type" value="Genomic_DNA"/>
</dbReference>
<dbReference type="SMART" id="SM00342">
    <property type="entry name" value="HTH_ARAC"/>
    <property type="match status" value="1"/>
</dbReference>